<evidence type="ECO:0000259" key="2">
    <source>
        <dbReference type="Pfam" id="PF12146"/>
    </source>
</evidence>
<name>A0A078MD72_9BACL</name>
<accession>A0A078MD72</accession>
<dbReference type="InterPro" id="IPR022742">
    <property type="entry name" value="Hydrolase_4"/>
</dbReference>
<reference evidence="3" key="1">
    <citation type="submission" date="2014-07" db="EMBL/GenBank/DDBJ databases">
        <authorList>
            <person name="Urmite Genomes Urmite Genomes"/>
        </authorList>
    </citation>
    <scope>NUCLEOTIDE SEQUENCE</scope>
    <source>
        <strain evidence="3">13S34_air</strain>
    </source>
</reference>
<evidence type="ECO:0000313" key="3">
    <source>
        <dbReference type="EMBL" id="CEA05348.1"/>
    </source>
</evidence>
<feature type="active site" description="Charge relay system" evidence="1">
    <location>
        <position position="192"/>
    </location>
</feature>
<feature type="active site" description="Nucleophile" evidence="1">
    <location>
        <position position="93"/>
    </location>
</feature>
<dbReference type="AlphaFoldDB" id="A0A078MD72"/>
<dbReference type="InterPro" id="IPR029058">
    <property type="entry name" value="AB_hydrolase_fold"/>
</dbReference>
<dbReference type="Pfam" id="PF12146">
    <property type="entry name" value="Hydrolase_4"/>
    <property type="match status" value="1"/>
</dbReference>
<dbReference type="ESTHER" id="9baci-a0a087n283">
    <property type="family name" value="CarbLipBact_1"/>
</dbReference>
<dbReference type="PIRSF" id="PIRSF017388">
    <property type="entry name" value="Esterase_lipase"/>
    <property type="match status" value="1"/>
</dbReference>
<dbReference type="PANTHER" id="PTHR43798">
    <property type="entry name" value="MONOACYLGLYCEROL LIPASE"/>
    <property type="match status" value="1"/>
</dbReference>
<gene>
    <name evidence="3" type="primary">est_2</name>
    <name evidence="3" type="ORF">BN1050_02415</name>
</gene>
<dbReference type="HOGENOM" id="CLU_076594_0_0_9"/>
<proteinExistence type="predicted"/>
<feature type="active site" description="Charge relay system" evidence="1">
    <location>
        <position position="222"/>
    </location>
</feature>
<dbReference type="SUPFAM" id="SSF53474">
    <property type="entry name" value="alpha/beta-Hydrolases"/>
    <property type="match status" value="1"/>
</dbReference>
<dbReference type="EMBL" id="LN483077">
    <property type="protein sequence ID" value="CEA05348.1"/>
    <property type="molecule type" value="Genomic_DNA"/>
</dbReference>
<organism evidence="3">
    <name type="scientific">Metalysinibacillus saudimassiliensis</name>
    <dbReference type="NCBI Taxonomy" id="1461583"/>
    <lineage>
        <taxon>Bacteria</taxon>
        <taxon>Bacillati</taxon>
        <taxon>Bacillota</taxon>
        <taxon>Bacilli</taxon>
        <taxon>Bacillales</taxon>
        <taxon>Caryophanaceae</taxon>
        <taxon>Metalysinibacillus</taxon>
    </lineage>
</organism>
<dbReference type="GO" id="GO:0052689">
    <property type="term" value="F:carboxylic ester hydrolase activity"/>
    <property type="evidence" value="ECO:0007669"/>
    <property type="project" value="InterPro"/>
</dbReference>
<dbReference type="InterPro" id="IPR050266">
    <property type="entry name" value="AB_hydrolase_sf"/>
</dbReference>
<protein>
    <submittedName>
        <fullName evidence="3">Carboxylesterase</fullName>
    </submittedName>
</protein>
<sequence>MNIAKPQSLTIEKGPKAVLLLHGFTGSTKDVKKLAFHLAERGYTVHAPIYSGHGVEPEALLQTTPEDWWQDVVKGYQFLQQKGYKEIAVAGISLGGVFSLKVAETFPVKAVVSMCAPISRDNSKGLFTRLYHYARLYKSFENKSKDQIISELHELRITPKDSLDSVTEITMETREQLANIKAPTLIMQGALDDELYQESAPMILNTVKAQEKEIIWYQNSGHIITLGKERDQVNEDVADFLDQVEWKIAN</sequence>
<feature type="domain" description="Serine aminopeptidase S33" evidence="2">
    <location>
        <begin position="16"/>
        <end position="225"/>
    </location>
</feature>
<evidence type="ECO:0000256" key="1">
    <source>
        <dbReference type="PIRSR" id="PIRSR017388-1"/>
    </source>
</evidence>
<dbReference type="InterPro" id="IPR012354">
    <property type="entry name" value="Esterase_lipase"/>
</dbReference>
<dbReference type="Gene3D" id="3.40.50.1820">
    <property type="entry name" value="alpha/beta hydrolase"/>
    <property type="match status" value="1"/>
</dbReference>
<dbReference type="PATRIC" id="fig|1461583.4.peg.2332"/>
<dbReference type="GO" id="GO:0016020">
    <property type="term" value="C:membrane"/>
    <property type="evidence" value="ECO:0007669"/>
    <property type="project" value="TreeGrafter"/>
</dbReference>
<dbReference type="PANTHER" id="PTHR43798:SF33">
    <property type="entry name" value="HYDROLASE, PUTATIVE (AFU_ORTHOLOGUE AFUA_2G14860)-RELATED"/>
    <property type="match status" value="1"/>
</dbReference>